<dbReference type="OrthoDB" id="713928at2"/>
<evidence type="ECO:0000313" key="2">
    <source>
        <dbReference type="EMBL" id="SKC01940.1"/>
    </source>
</evidence>
<evidence type="ECO:0008006" key="4">
    <source>
        <dbReference type="Google" id="ProtNLM"/>
    </source>
</evidence>
<accession>A0A1T5G0P5</accession>
<evidence type="ECO:0000313" key="3">
    <source>
        <dbReference type="Proteomes" id="UP000191112"/>
    </source>
</evidence>
<feature type="transmembrane region" description="Helical" evidence="1">
    <location>
        <begin position="50"/>
        <end position="66"/>
    </location>
</feature>
<keyword evidence="1" id="KW-0812">Transmembrane</keyword>
<name>A0A1T5G0P5_9FLAO</name>
<feature type="transmembrane region" description="Helical" evidence="1">
    <location>
        <begin position="26"/>
        <end position="44"/>
    </location>
</feature>
<evidence type="ECO:0000256" key="1">
    <source>
        <dbReference type="SAM" id="Phobius"/>
    </source>
</evidence>
<keyword evidence="1" id="KW-1133">Transmembrane helix</keyword>
<keyword evidence="1" id="KW-0472">Membrane</keyword>
<dbReference type="Proteomes" id="UP000191112">
    <property type="component" value="Unassembled WGS sequence"/>
</dbReference>
<dbReference type="RefSeq" id="WP_079667642.1">
    <property type="nucleotide sequence ID" value="NZ_FUYZ01000009.1"/>
</dbReference>
<sequence length="81" mass="9231">MSDIDYTTLSNEELLKAKKTLKSTKILNSVLIGFMVGVAVFAYWKKGFGFAFIFPVFLGYLLYKASKKTEILEAELKKRNL</sequence>
<dbReference type="EMBL" id="FUYZ01000009">
    <property type="protein sequence ID" value="SKC01940.1"/>
    <property type="molecule type" value="Genomic_DNA"/>
</dbReference>
<protein>
    <recommendedName>
        <fullName evidence="4">FUSC family protein</fullName>
    </recommendedName>
</protein>
<keyword evidence="3" id="KW-1185">Reference proteome</keyword>
<proteinExistence type="predicted"/>
<gene>
    <name evidence="2" type="ORF">SAMN05660477_02441</name>
</gene>
<reference evidence="2 3" key="1">
    <citation type="submission" date="2017-02" db="EMBL/GenBank/DDBJ databases">
        <authorList>
            <person name="Peterson S.W."/>
        </authorList>
    </citation>
    <scope>NUCLEOTIDE SEQUENCE [LARGE SCALE GENOMIC DNA]</scope>
    <source>
        <strain evidence="2 3">DSM 22323</strain>
    </source>
</reference>
<organism evidence="2 3">
    <name type="scientific">Soonwooa buanensis</name>
    <dbReference type="NCBI Taxonomy" id="619805"/>
    <lineage>
        <taxon>Bacteria</taxon>
        <taxon>Pseudomonadati</taxon>
        <taxon>Bacteroidota</taxon>
        <taxon>Flavobacteriia</taxon>
        <taxon>Flavobacteriales</taxon>
        <taxon>Weeksellaceae</taxon>
        <taxon>Chryseobacterium group</taxon>
        <taxon>Soonwooa</taxon>
    </lineage>
</organism>
<dbReference type="STRING" id="619805.SAMN05660477_02441"/>
<dbReference type="AlphaFoldDB" id="A0A1T5G0P5"/>